<keyword evidence="5" id="KW-1185">Reference proteome</keyword>
<dbReference type="Proteomes" id="UP001152797">
    <property type="component" value="Unassembled WGS sequence"/>
</dbReference>
<feature type="compositionally biased region" description="Polar residues" evidence="1">
    <location>
        <begin position="362"/>
        <end position="376"/>
    </location>
</feature>
<evidence type="ECO:0000313" key="3">
    <source>
        <dbReference type="EMBL" id="CAL1139606.1"/>
    </source>
</evidence>
<feature type="compositionally biased region" description="Low complexity" evidence="1">
    <location>
        <begin position="419"/>
        <end position="428"/>
    </location>
</feature>
<sequence>MYGVPPPKGTGKGVPRPPPPGKGSKGSYKDAWGKGKEKGDKGKSTSRGTSPGKAPPTKTAKAAAPACRGAKVTTSNKLDFKDMYALPIYNKQDLLFNLDRRQFNNKVVCQMPNDDLTDIIALLADVDPCDKPQATDSEDPRGKYLAGLLDNIWLRLDGKEITGIHGKKLLAEVRHWRAQKEELLQTIAVYYIGDDQCISCGDSTAYLPAGWNYWCETIYRDFLAKKPYITDGTNTRYVEEFVTVPDLDPFEFEEAPGSPASMVSQAEPGPEHLVVYDTAGKALLVKVLDPTQMVELPPTDAKDYFVQKHHTNKREFVSSPSVGFMSYADELLAKREPEGEPAEAKSSPPIPAAPGGMARATRSLQERWSTTAQPTETLGEVEVLADEECTVVAAKAAPAHGGGGGGASSSSARLTESNVAKATAAAAVPKPPTPKAVSPSATAAEG</sequence>
<dbReference type="EMBL" id="CAMXCT020001061">
    <property type="protein sequence ID" value="CAL1139606.1"/>
    <property type="molecule type" value="Genomic_DNA"/>
</dbReference>
<evidence type="ECO:0000313" key="4">
    <source>
        <dbReference type="EMBL" id="CAL4773543.1"/>
    </source>
</evidence>
<dbReference type="AlphaFoldDB" id="A0A9P1C9J2"/>
<dbReference type="OrthoDB" id="425031at2759"/>
<organism evidence="2">
    <name type="scientific">Cladocopium goreaui</name>
    <dbReference type="NCBI Taxonomy" id="2562237"/>
    <lineage>
        <taxon>Eukaryota</taxon>
        <taxon>Sar</taxon>
        <taxon>Alveolata</taxon>
        <taxon>Dinophyceae</taxon>
        <taxon>Suessiales</taxon>
        <taxon>Symbiodiniaceae</taxon>
        <taxon>Cladocopium</taxon>
    </lineage>
</organism>
<dbReference type="EMBL" id="CAMXCT030001061">
    <property type="protein sequence ID" value="CAL4773543.1"/>
    <property type="molecule type" value="Genomic_DNA"/>
</dbReference>
<gene>
    <name evidence="2" type="ORF">C1SCF055_LOCUS13599</name>
</gene>
<name>A0A9P1C9J2_9DINO</name>
<protein>
    <submittedName>
        <fullName evidence="4">TPR and ankyrin repeat-containing protein 1</fullName>
    </submittedName>
</protein>
<reference evidence="2" key="1">
    <citation type="submission" date="2022-10" db="EMBL/GenBank/DDBJ databases">
        <authorList>
            <person name="Chen Y."/>
            <person name="Dougan E. K."/>
            <person name="Chan C."/>
            <person name="Rhodes N."/>
            <person name="Thang M."/>
        </authorList>
    </citation>
    <scope>NUCLEOTIDE SEQUENCE</scope>
</reference>
<dbReference type="EMBL" id="CAMXCT010001061">
    <property type="protein sequence ID" value="CAI3986231.1"/>
    <property type="molecule type" value="Genomic_DNA"/>
</dbReference>
<accession>A0A9P1C9J2</accession>
<reference evidence="3" key="2">
    <citation type="submission" date="2024-04" db="EMBL/GenBank/DDBJ databases">
        <authorList>
            <person name="Chen Y."/>
            <person name="Shah S."/>
            <person name="Dougan E. K."/>
            <person name="Thang M."/>
            <person name="Chan C."/>
        </authorList>
    </citation>
    <scope>NUCLEOTIDE SEQUENCE [LARGE SCALE GENOMIC DNA]</scope>
</reference>
<evidence type="ECO:0000256" key="1">
    <source>
        <dbReference type="SAM" id="MobiDB-lite"/>
    </source>
</evidence>
<feature type="region of interest" description="Disordered" evidence="1">
    <location>
        <begin position="335"/>
        <end position="378"/>
    </location>
</feature>
<feature type="region of interest" description="Disordered" evidence="1">
    <location>
        <begin position="397"/>
        <end position="446"/>
    </location>
</feature>
<comment type="caution">
    <text evidence="2">The sequence shown here is derived from an EMBL/GenBank/DDBJ whole genome shotgun (WGS) entry which is preliminary data.</text>
</comment>
<feature type="compositionally biased region" description="Basic and acidic residues" evidence="1">
    <location>
        <begin position="27"/>
        <end position="43"/>
    </location>
</feature>
<evidence type="ECO:0000313" key="5">
    <source>
        <dbReference type="Proteomes" id="UP001152797"/>
    </source>
</evidence>
<feature type="compositionally biased region" description="Low complexity" evidence="1">
    <location>
        <begin position="55"/>
        <end position="66"/>
    </location>
</feature>
<evidence type="ECO:0000313" key="2">
    <source>
        <dbReference type="EMBL" id="CAI3986231.1"/>
    </source>
</evidence>
<feature type="compositionally biased region" description="Low complexity" evidence="1">
    <location>
        <begin position="435"/>
        <end position="446"/>
    </location>
</feature>
<proteinExistence type="predicted"/>
<feature type="region of interest" description="Disordered" evidence="1">
    <location>
        <begin position="1"/>
        <end position="66"/>
    </location>
</feature>